<dbReference type="InterPro" id="IPR036864">
    <property type="entry name" value="Zn2-C6_fun-type_DNA-bd_sf"/>
</dbReference>
<accession>A0A1L9TXC3</accession>
<evidence type="ECO:0000256" key="1">
    <source>
        <dbReference type="ARBA" id="ARBA00022723"/>
    </source>
</evidence>
<dbReference type="SMART" id="SM00066">
    <property type="entry name" value="GAL4"/>
    <property type="match status" value="1"/>
</dbReference>
<dbReference type="PANTHER" id="PTHR36206:SF14">
    <property type="entry name" value="ZN(2)-C6 FUNGAL-TYPE DOMAIN-CONTAINING PROTEIN-RELATED"/>
    <property type="match status" value="1"/>
</dbReference>
<gene>
    <name evidence="8" type="ORF">ASPSYDRAFT_141544</name>
</gene>
<dbReference type="PROSITE" id="PS50048">
    <property type="entry name" value="ZN2_CY6_FUNGAL_2"/>
    <property type="match status" value="1"/>
</dbReference>
<keyword evidence="6" id="KW-0539">Nucleus</keyword>
<dbReference type="GO" id="GO:0008270">
    <property type="term" value="F:zinc ion binding"/>
    <property type="evidence" value="ECO:0007669"/>
    <property type="project" value="InterPro"/>
</dbReference>
<protein>
    <recommendedName>
        <fullName evidence="7">Zn(2)-C6 fungal-type domain-containing protein</fullName>
    </recommendedName>
</protein>
<keyword evidence="4" id="KW-0238">DNA-binding</keyword>
<dbReference type="PROSITE" id="PS00463">
    <property type="entry name" value="ZN2_CY6_FUNGAL_1"/>
    <property type="match status" value="1"/>
</dbReference>
<evidence type="ECO:0000256" key="4">
    <source>
        <dbReference type="ARBA" id="ARBA00023125"/>
    </source>
</evidence>
<dbReference type="SUPFAM" id="SSF57701">
    <property type="entry name" value="Zn2/Cys6 DNA-binding domain"/>
    <property type="match status" value="1"/>
</dbReference>
<dbReference type="InterPro" id="IPR001138">
    <property type="entry name" value="Zn2Cys6_DnaBD"/>
</dbReference>
<dbReference type="Gene3D" id="4.10.240.10">
    <property type="entry name" value="Zn(2)-C6 fungal-type DNA-binding domain"/>
    <property type="match status" value="1"/>
</dbReference>
<dbReference type="GeneID" id="63757230"/>
<dbReference type="STRING" id="1036612.A0A1L9TXC3"/>
<dbReference type="GO" id="GO:0003677">
    <property type="term" value="F:DNA binding"/>
    <property type="evidence" value="ECO:0007669"/>
    <property type="project" value="UniProtKB-KW"/>
</dbReference>
<evidence type="ECO:0000256" key="5">
    <source>
        <dbReference type="ARBA" id="ARBA00023163"/>
    </source>
</evidence>
<dbReference type="Pfam" id="PF11951">
    <property type="entry name" value="Fungal_trans_2"/>
    <property type="match status" value="1"/>
</dbReference>
<sequence>MPLSPPLPSLGRIGPLKSRRGCKACKTRKVKCGEEKPSCRRCLVSRYKCEYATSTNDSYAAAASSTSILDLPVSTSPNTVWRERRAFAYYFEHAAPYLGGGLDLDFWACVVPRACRTEPAIWDAVNAISTLFEYPDMCLDFVFLSLRHERSPALNPKQSEALRWYSRSLSKIRTQIGRGNVNAQVALISCVLFVCIETLQGHVEEALQLYNQGIKLILDLRAKASNFQTTLLEGTLVPLFMRLGSASLSISGTSICGLFSNIDNGETYNFTSLGSARDALIPLSAQVQILERESGSNPFIGLEAEITPELIARRSRLQEALRCWYCAYTDLTRRLQSTSPPPVNSNPPIHALLVMYHTTLTIITSNCLERSKSVYDAHIPSFRLILEQATIALDDSANPDGTQPAFTFELGVGLPLFWTAMECRDPTLRRKALGLLRKSPPVQSFYKCATGVMLAGKIIEQEEALSRDILHERAQLHGNGTISTTSVDGSEVTKIPEEARIHHYAVFRPRDQPFLLGPHDVSKWNRNPEQLFMRYTWYRSDPHDESALHLMDECVPME</sequence>
<evidence type="ECO:0000256" key="3">
    <source>
        <dbReference type="ARBA" id="ARBA00023015"/>
    </source>
</evidence>
<keyword evidence="2" id="KW-0862">Zinc</keyword>
<evidence type="ECO:0000313" key="9">
    <source>
        <dbReference type="Proteomes" id="UP000184356"/>
    </source>
</evidence>
<evidence type="ECO:0000259" key="7">
    <source>
        <dbReference type="PROSITE" id="PS50048"/>
    </source>
</evidence>
<keyword evidence="3" id="KW-0805">Transcription regulation</keyword>
<organism evidence="8 9">
    <name type="scientific">Aspergillus sydowii CBS 593.65</name>
    <dbReference type="NCBI Taxonomy" id="1036612"/>
    <lineage>
        <taxon>Eukaryota</taxon>
        <taxon>Fungi</taxon>
        <taxon>Dikarya</taxon>
        <taxon>Ascomycota</taxon>
        <taxon>Pezizomycotina</taxon>
        <taxon>Eurotiomycetes</taxon>
        <taxon>Eurotiomycetidae</taxon>
        <taxon>Eurotiales</taxon>
        <taxon>Aspergillaceae</taxon>
        <taxon>Aspergillus</taxon>
        <taxon>Aspergillus subgen. Nidulantes</taxon>
    </lineage>
</organism>
<dbReference type="PANTHER" id="PTHR36206">
    <property type="entry name" value="ASPERCRYPTIN BIOSYNTHESIS CLUSTER-SPECIFIC TRANSCRIPTION REGULATOR ATNN-RELATED"/>
    <property type="match status" value="1"/>
</dbReference>
<feature type="domain" description="Zn(2)-C6 fungal-type" evidence="7">
    <location>
        <begin position="21"/>
        <end position="51"/>
    </location>
</feature>
<reference evidence="9" key="1">
    <citation type="journal article" date="2017" name="Genome Biol.">
        <title>Comparative genomics reveals high biological diversity and specific adaptations in the industrially and medically important fungal genus Aspergillus.</title>
        <authorList>
            <person name="de Vries R.P."/>
            <person name="Riley R."/>
            <person name="Wiebenga A."/>
            <person name="Aguilar-Osorio G."/>
            <person name="Amillis S."/>
            <person name="Uchima C.A."/>
            <person name="Anderluh G."/>
            <person name="Asadollahi M."/>
            <person name="Askin M."/>
            <person name="Barry K."/>
            <person name="Battaglia E."/>
            <person name="Bayram O."/>
            <person name="Benocci T."/>
            <person name="Braus-Stromeyer S.A."/>
            <person name="Caldana C."/>
            <person name="Canovas D."/>
            <person name="Cerqueira G.C."/>
            <person name="Chen F."/>
            <person name="Chen W."/>
            <person name="Choi C."/>
            <person name="Clum A."/>
            <person name="Dos Santos R.A."/>
            <person name="Damasio A.R."/>
            <person name="Diallinas G."/>
            <person name="Emri T."/>
            <person name="Fekete E."/>
            <person name="Flipphi M."/>
            <person name="Freyberg S."/>
            <person name="Gallo A."/>
            <person name="Gournas C."/>
            <person name="Habgood R."/>
            <person name="Hainaut M."/>
            <person name="Harispe M.L."/>
            <person name="Henrissat B."/>
            <person name="Hilden K.S."/>
            <person name="Hope R."/>
            <person name="Hossain A."/>
            <person name="Karabika E."/>
            <person name="Karaffa L."/>
            <person name="Karanyi Z."/>
            <person name="Krasevec N."/>
            <person name="Kuo A."/>
            <person name="Kusch H."/>
            <person name="LaButti K."/>
            <person name="Lagendijk E.L."/>
            <person name="Lapidus A."/>
            <person name="Levasseur A."/>
            <person name="Lindquist E."/>
            <person name="Lipzen A."/>
            <person name="Logrieco A.F."/>
            <person name="MacCabe A."/>
            <person name="Maekelae M.R."/>
            <person name="Malavazi I."/>
            <person name="Melin P."/>
            <person name="Meyer V."/>
            <person name="Mielnichuk N."/>
            <person name="Miskei M."/>
            <person name="Molnar A.P."/>
            <person name="Mule G."/>
            <person name="Ngan C.Y."/>
            <person name="Orejas M."/>
            <person name="Orosz E."/>
            <person name="Ouedraogo J.P."/>
            <person name="Overkamp K.M."/>
            <person name="Park H.-S."/>
            <person name="Perrone G."/>
            <person name="Piumi F."/>
            <person name="Punt P.J."/>
            <person name="Ram A.F."/>
            <person name="Ramon A."/>
            <person name="Rauscher S."/>
            <person name="Record E."/>
            <person name="Riano-Pachon D.M."/>
            <person name="Robert V."/>
            <person name="Roehrig J."/>
            <person name="Ruller R."/>
            <person name="Salamov A."/>
            <person name="Salih N.S."/>
            <person name="Samson R.A."/>
            <person name="Sandor E."/>
            <person name="Sanguinetti M."/>
            <person name="Schuetze T."/>
            <person name="Sepcic K."/>
            <person name="Shelest E."/>
            <person name="Sherlock G."/>
            <person name="Sophianopoulou V."/>
            <person name="Squina F.M."/>
            <person name="Sun H."/>
            <person name="Susca A."/>
            <person name="Todd R.B."/>
            <person name="Tsang A."/>
            <person name="Unkles S.E."/>
            <person name="van de Wiele N."/>
            <person name="van Rossen-Uffink D."/>
            <person name="Oliveira J.V."/>
            <person name="Vesth T.C."/>
            <person name="Visser J."/>
            <person name="Yu J.-H."/>
            <person name="Zhou M."/>
            <person name="Andersen M.R."/>
            <person name="Archer D.B."/>
            <person name="Baker S.E."/>
            <person name="Benoit I."/>
            <person name="Brakhage A.A."/>
            <person name="Braus G.H."/>
            <person name="Fischer R."/>
            <person name="Frisvad J.C."/>
            <person name="Goldman G.H."/>
            <person name="Houbraken J."/>
            <person name="Oakley B."/>
            <person name="Pocsi I."/>
            <person name="Scazzocchio C."/>
            <person name="Seiboth B."/>
            <person name="vanKuyk P.A."/>
            <person name="Wortman J."/>
            <person name="Dyer P.S."/>
            <person name="Grigoriev I.V."/>
        </authorList>
    </citation>
    <scope>NUCLEOTIDE SEQUENCE [LARGE SCALE GENOMIC DNA]</scope>
    <source>
        <strain evidence="9">CBS 593.65</strain>
    </source>
</reference>
<dbReference type="RefSeq" id="XP_040707910.1">
    <property type="nucleotide sequence ID" value="XM_040841157.1"/>
</dbReference>
<dbReference type="GO" id="GO:0000981">
    <property type="term" value="F:DNA-binding transcription factor activity, RNA polymerase II-specific"/>
    <property type="evidence" value="ECO:0007669"/>
    <property type="project" value="InterPro"/>
</dbReference>
<keyword evidence="1" id="KW-0479">Metal-binding</keyword>
<evidence type="ECO:0000256" key="6">
    <source>
        <dbReference type="ARBA" id="ARBA00023242"/>
    </source>
</evidence>
<dbReference type="InterPro" id="IPR052360">
    <property type="entry name" value="Transcr_Regulatory_Proteins"/>
</dbReference>
<evidence type="ECO:0000313" key="8">
    <source>
        <dbReference type="EMBL" id="OJJ64104.1"/>
    </source>
</evidence>
<keyword evidence="9" id="KW-1185">Reference proteome</keyword>
<dbReference type="AlphaFoldDB" id="A0A1L9TXC3"/>
<keyword evidence="5" id="KW-0804">Transcription</keyword>
<dbReference type="Pfam" id="PF00172">
    <property type="entry name" value="Zn_clus"/>
    <property type="match status" value="1"/>
</dbReference>
<name>A0A1L9TXC3_9EURO</name>
<evidence type="ECO:0000256" key="2">
    <source>
        <dbReference type="ARBA" id="ARBA00022833"/>
    </source>
</evidence>
<dbReference type="EMBL" id="KV878582">
    <property type="protein sequence ID" value="OJJ64104.1"/>
    <property type="molecule type" value="Genomic_DNA"/>
</dbReference>
<dbReference type="VEuPathDB" id="FungiDB:ASPSYDRAFT_141544"/>
<proteinExistence type="predicted"/>
<dbReference type="Proteomes" id="UP000184356">
    <property type="component" value="Unassembled WGS sequence"/>
</dbReference>
<dbReference type="CDD" id="cd00067">
    <property type="entry name" value="GAL4"/>
    <property type="match status" value="1"/>
</dbReference>
<dbReference type="OrthoDB" id="3145928at2759"/>
<dbReference type="InterPro" id="IPR021858">
    <property type="entry name" value="Fun_TF"/>
</dbReference>